<dbReference type="PANTHER" id="PTHR12083:SF18">
    <property type="entry name" value="BIFUNCTIONAL POLYNUCLEOTIDE PHOSPHATASE_KINASE"/>
    <property type="match status" value="1"/>
</dbReference>
<dbReference type="PANTHER" id="PTHR12083">
    <property type="entry name" value="BIFUNCTIONAL POLYNUCLEOTIDE PHOSPHATASE/KINASE"/>
    <property type="match status" value="1"/>
</dbReference>
<evidence type="ECO:0000313" key="1">
    <source>
        <dbReference type="EMBL" id="CAL1540072.1"/>
    </source>
</evidence>
<gene>
    <name evidence="1" type="ORF">GSLYS_00013805001</name>
</gene>
<dbReference type="AlphaFoldDB" id="A0AAV2I267"/>
<dbReference type="FunFam" id="3.40.50.1000:FF:000078">
    <property type="entry name" value="Bifunctional polynucleotide phosphatase/kinase"/>
    <property type="match status" value="1"/>
</dbReference>
<dbReference type="InterPro" id="IPR023214">
    <property type="entry name" value="HAD_sf"/>
</dbReference>
<dbReference type="CDD" id="cd01625">
    <property type="entry name" value="HAD_PNP"/>
    <property type="match status" value="1"/>
</dbReference>
<dbReference type="GO" id="GO:0046404">
    <property type="term" value="F:ATP-dependent polydeoxyribonucleotide 5'-hydroxyl-kinase activity"/>
    <property type="evidence" value="ECO:0007669"/>
    <property type="project" value="TreeGrafter"/>
</dbReference>
<dbReference type="EMBL" id="CAXITT010000369">
    <property type="protein sequence ID" value="CAL1540072.1"/>
    <property type="molecule type" value="Genomic_DNA"/>
</dbReference>
<dbReference type="InterPro" id="IPR013954">
    <property type="entry name" value="PNK3P"/>
</dbReference>
<comment type="caution">
    <text evidence="1">The sequence shown here is derived from an EMBL/GenBank/DDBJ whole genome shotgun (WGS) entry which is preliminary data.</text>
</comment>
<sequence length="422" mass="47426">MSGRPKRKAVTDTEVRAKKLRGETDLTDGLRWVNIADNYNGRSGGDEDSPVIALISATLEGSSKVAGFDIDFTVIKTASGRTFATGSNDWVFWDDKVPGRLRELHKDGYRVVFFTNQAGIEKKKVTPESFKNKIEDIIKKLEIPVLVFASTGTNNYRKPYTAMWDHFLDNYNGGVKVDKSESIYVGDAAGRKKGWAKDKPKDFSCSDRMFAANIGVKFSTPEEFFLNEPPAPFEWRSLDPRSFLQANTPIPKDKDKTTYAIKKQEVVIMVGAPASGKSTFRKRYLEPHGYVAVNRDTMGTVEKCLKVAKEALTAGKSVVADNTNSSVDARAKFIKLAQEKGVPCRCFWLQTPLELAHHLNLFRQNQTNGEVRRIPDVGYNMFKKNFEEPQASEGFTGGIVKIDFKPRFDSKADEELFKQWTV</sequence>
<dbReference type="NCBIfam" id="TIGR01664">
    <property type="entry name" value="DNA-3'-Pase"/>
    <property type="match status" value="1"/>
</dbReference>
<proteinExistence type="predicted"/>
<dbReference type="InterPro" id="IPR027417">
    <property type="entry name" value="P-loop_NTPase"/>
</dbReference>
<dbReference type="Proteomes" id="UP001497497">
    <property type="component" value="Unassembled WGS sequence"/>
</dbReference>
<dbReference type="InterPro" id="IPR006551">
    <property type="entry name" value="Polynucleotide_phosphatase"/>
</dbReference>
<dbReference type="SUPFAM" id="SSF56784">
    <property type="entry name" value="HAD-like"/>
    <property type="match status" value="1"/>
</dbReference>
<dbReference type="Pfam" id="PF13671">
    <property type="entry name" value="AAA_33"/>
    <property type="match status" value="2"/>
</dbReference>
<name>A0AAV2I267_LYMST</name>
<dbReference type="InterPro" id="IPR006549">
    <property type="entry name" value="HAD-SF_hydro_IIIA"/>
</dbReference>
<dbReference type="InterPro" id="IPR036412">
    <property type="entry name" value="HAD-like_sf"/>
</dbReference>
<evidence type="ECO:0008006" key="3">
    <source>
        <dbReference type="Google" id="ProtNLM"/>
    </source>
</evidence>
<dbReference type="FunFam" id="3.40.50.300:FF:000737">
    <property type="entry name" value="Bifunctional polynucleotide phosphatase/kinase"/>
    <property type="match status" value="1"/>
</dbReference>
<dbReference type="GO" id="GO:0005634">
    <property type="term" value="C:nucleus"/>
    <property type="evidence" value="ECO:0007669"/>
    <property type="project" value="TreeGrafter"/>
</dbReference>
<dbReference type="SUPFAM" id="SSF52540">
    <property type="entry name" value="P-loop containing nucleoside triphosphate hydrolases"/>
    <property type="match status" value="1"/>
</dbReference>
<protein>
    <recommendedName>
        <fullName evidence="3">Bifunctional polynucleotide phosphatase/kinase</fullName>
    </recommendedName>
</protein>
<dbReference type="GO" id="GO:0003690">
    <property type="term" value="F:double-stranded DNA binding"/>
    <property type="evidence" value="ECO:0007669"/>
    <property type="project" value="TreeGrafter"/>
</dbReference>
<dbReference type="GO" id="GO:0046403">
    <property type="term" value="F:polynucleotide 3'-phosphatase activity"/>
    <property type="evidence" value="ECO:0007669"/>
    <property type="project" value="TreeGrafter"/>
</dbReference>
<reference evidence="1 2" key="1">
    <citation type="submission" date="2024-04" db="EMBL/GenBank/DDBJ databases">
        <authorList>
            <consortium name="Genoscope - CEA"/>
            <person name="William W."/>
        </authorList>
    </citation>
    <scope>NUCLEOTIDE SEQUENCE [LARGE SCALE GENOMIC DNA]</scope>
</reference>
<organism evidence="1 2">
    <name type="scientific">Lymnaea stagnalis</name>
    <name type="common">Great pond snail</name>
    <name type="synonym">Helix stagnalis</name>
    <dbReference type="NCBI Taxonomy" id="6523"/>
    <lineage>
        <taxon>Eukaryota</taxon>
        <taxon>Metazoa</taxon>
        <taxon>Spiralia</taxon>
        <taxon>Lophotrochozoa</taxon>
        <taxon>Mollusca</taxon>
        <taxon>Gastropoda</taxon>
        <taxon>Heterobranchia</taxon>
        <taxon>Euthyneura</taxon>
        <taxon>Panpulmonata</taxon>
        <taxon>Hygrophila</taxon>
        <taxon>Lymnaeoidea</taxon>
        <taxon>Lymnaeidae</taxon>
        <taxon>Lymnaea</taxon>
    </lineage>
</organism>
<dbReference type="Pfam" id="PF08645">
    <property type="entry name" value="PNK3P"/>
    <property type="match status" value="1"/>
</dbReference>
<keyword evidence="2" id="KW-1185">Reference proteome</keyword>
<accession>A0AAV2I267</accession>
<dbReference type="Gene3D" id="3.40.50.300">
    <property type="entry name" value="P-loop containing nucleotide triphosphate hydrolases"/>
    <property type="match status" value="1"/>
</dbReference>
<dbReference type="Gene3D" id="3.40.50.1000">
    <property type="entry name" value="HAD superfamily/HAD-like"/>
    <property type="match status" value="1"/>
</dbReference>
<dbReference type="NCBIfam" id="TIGR01662">
    <property type="entry name" value="HAD-SF-IIIA"/>
    <property type="match status" value="1"/>
</dbReference>
<dbReference type="GO" id="GO:0006281">
    <property type="term" value="P:DNA repair"/>
    <property type="evidence" value="ECO:0007669"/>
    <property type="project" value="TreeGrafter"/>
</dbReference>
<evidence type="ECO:0000313" key="2">
    <source>
        <dbReference type="Proteomes" id="UP001497497"/>
    </source>
</evidence>